<dbReference type="GeneID" id="19404499"/>
<accession>R0K9S0</accession>
<organism evidence="2 3">
    <name type="scientific">Exserohilum turcicum (strain 28A)</name>
    <name type="common">Northern leaf blight fungus</name>
    <name type="synonym">Setosphaeria turcica</name>
    <dbReference type="NCBI Taxonomy" id="671987"/>
    <lineage>
        <taxon>Eukaryota</taxon>
        <taxon>Fungi</taxon>
        <taxon>Dikarya</taxon>
        <taxon>Ascomycota</taxon>
        <taxon>Pezizomycotina</taxon>
        <taxon>Dothideomycetes</taxon>
        <taxon>Pleosporomycetidae</taxon>
        <taxon>Pleosporales</taxon>
        <taxon>Pleosporineae</taxon>
        <taxon>Pleosporaceae</taxon>
        <taxon>Exserohilum</taxon>
    </lineage>
</organism>
<evidence type="ECO:0000313" key="3">
    <source>
        <dbReference type="Proteomes" id="UP000016935"/>
    </source>
</evidence>
<evidence type="ECO:0000256" key="1">
    <source>
        <dbReference type="SAM" id="MobiDB-lite"/>
    </source>
</evidence>
<evidence type="ECO:0000313" key="2">
    <source>
        <dbReference type="EMBL" id="EOA86124.1"/>
    </source>
</evidence>
<reference evidence="2 3" key="1">
    <citation type="journal article" date="2012" name="PLoS Pathog.">
        <title>Diverse lifestyles and strategies of plant pathogenesis encoded in the genomes of eighteen Dothideomycetes fungi.</title>
        <authorList>
            <person name="Ohm R.A."/>
            <person name="Feau N."/>
            <person name="Henrissat B."/>
            <person name="Schoch C.L."/>
            <person name="Horwitz B.A."/>
            <person name="Barry K.W."/>
            <person name="Condon B.J."/>
            <person name="Copeland A.C."/>
            <person name="Dhillon B."/>
            <person name="Glaser F."/>
            <person name="Hesse C.N."/>
            <person name="Kosti I."/>
            <person name="LaButti K."/>
            <person name="Lindquist E.A."/>
            <person name="Lucas S."/>
            <person name="Salamov A.A."/>
            <person name="Bradshaw R.E."/>
            <person name="Ciuffetti L."/>
            <person name="Hamelin R.C."/>
            <person name="Kema G.H.J."/>
            <person name="Lawrence C."/>
            <person name="Scott J.A."/>
            <person name="Spatafora J.W."/>
            <person name="Turgeon B.G."/>
            <person name="de Wit P.J.G.M."/>
            <person name="Zhong S."/>
            <person name="Goodwin S.B."/>
            <person name="Grigoriev I.V."/>
        </authorList>
    </citation>
    <scope>NUCLEOTIDE SEQUENCE [LARGE SCALE GENOMIC DNA]</scope>
    <source>
        <strain evidence="3">28A</strain>
    </source>
</reference>
<feature type="region of interest" description="Disordered" evidence="1">
    <location>
        <begin position="87"/>
        <end position="120"/>
    </location>
</feature>
<keyword evidence="3" id="KW-1185">Reference proteome</keyword>
<reference evidence="2 3" key="2">
    <citation type="journal article" date="2013" name="PLoS Genet.">
        <title>Comparative genome structure, secondary metabolite, and effector coding capacity across Cochliobolus pathogens.</title>
        <authorList>
            <person name="Condon B.J."/>
            <person name="Leng Y."/>
            <person name="Wu D."/>
            <person name="Bushley K.E."/>
            <person name="Ohm R.A."/>
            <person name="Otillar R."/>
            <person name="Martin J."/>
            <person name="Schackwitz W."/>
            <person name="Grimwood J."/>
            <person name="MohdZainudin N."/>
            <person name="Xue C."/>
            <person name="Wang R."/>
            <person name="Manning V.A."/>
            <person name="Dhillon B."/>
            <person name="Tu Z.J."/>
            <person name="Steffenson B.J."/>
            <person name="Salamov A."/>
            <person name="Sun H."/>
            <person name="Lowry S."/>
            <person name="LaButti K."/>
            <person name="Han J."/>
            <person name="Copeland A."/>
            <person name="Lindquist E."/>
            <person name="Barry K."/>
            <person name="Schmutz J."/>
            <person name="Baker S.E."/>
            <person name="Ciuffetti L.M."/>
            <person name="Grigoriev I.V."/>
            <person name="Zhong S."/>
            <person name="Turgeon B.G."/>
        </authorList>
    </citation>
    <scope>NUCLEOTIDE SEQUENCE [LARGE SCALE GENOMIC DNA]</scope>
    <source>
        <strain evidence="3">28A</strain>
    </source>
</reference>
<feature type="compositionally biased region" description="Low complexity" evidence="1">
    <location>
        <begin position="48"/>
        <end position="68"/>
    </location>
</feature>
<dbReference type="RefSeq" id="XP_008026100.1">
    <property type="nucleotide sequence ID" value="XM_008027909.1"/>
</dbReference>
<dbReference type="HOGENOM" id="CLU_1620093_0_0_1"/>
<feature type="region of interest" description="Disordered" evidence="1">
    <location>
        <begin position="47"/>
        <end position="68"/>
    </location>
</feature>
<name>R0K9S0_EXST2</name>
<dbReference type="AlphaFoldDB" id="R0K9S0"/>
<feature type="region of interest" description="Disordered" evidence="1">
    <location>
        <begin position="1"/>
        <end position="20"/>
    </location>
</feature>
<dbReference type="EMBL" id="KB908604">
    <property type="protein sequence ID" value="EOA86124.1"/>
    <property type="molecule type" value="Genomic_DNA"/>
</dbReference>
<sequence length="164" mass="16797">MIAGDAPAVIPDRKDERSDFAHGGDECAIAWQDCVCTASVSEEHVQKASEAATPAAAGPNGAEGPALGPKQQALRAAHFNLPSSAPICTHAAASPRPQHQGSPANSPMKLVSRGDGHKHHDHHWVVDKSCIYLAVTRHGRPPALGASSRVPSQGSAAVTGGGEG</sequence>
<gene>
    <name evidence="2" type="ORF">SETTUDRAFT_39623</name>
</gene>
<feature type="region of interest" description="Disordered" evidence="1">
    <location>
        <begin position="142"/>
        <end position="164"/>
    </location>
</feature>
<dbReference type="Proteomes" id="UP000016935">
    <property type="component" value="Unassembled WGS sequence"/>
</dbReference>
<protein>
    <submittedName>
        <fullName evidence="2">Uncharacterized protein</fullName>
    </submittedName>
</protein>
<feature type="compositionally biased region" description="Basic and acidic residues" evidence="1">
    <location>
        <begin position="11"/>
        <end position="20"/>
    </location>
</feature>
<proteinExistence type="predicted"/>